<evidence type="ECO:0008006" key="4">
    <source>
        <dbReference type="Google" id="ProtNLM"/>
    </source>
</evidence>
<dbReference type="PANTHER" id="PTHR11937">
    <property type="entry name" value="ACTIN"/>
    <property type="match status" value="1"/>
</dbReference>
<evidence type="ECO:0000313" key="3">
    <source>
        <dbReference type="Proteomes" id="UP000008312"/>
    </source>
</evidence>
<dbReference type="GeneID" id="24922481"/>
<dbReference type="SUPFAM" id="SSF53067">
    <property type="entry name" value="Actin-like ATPase domain"/>
    <property type="match status" value="1"/>
</dbReference>
<sequence>MTFYPKLIHIIKIYLIYGTLSFKVKTKDKTMTILRPMFVCDRFIQESQKALFYIFQFKEVRIMPKNYLPVLTTGYSSGLVIDFGYRSISILPVAFGVCDLMNYDDLKYGMEDWKKEEKEEAKEFLISELSLAIVNVLSSLAEDVRIHVFPRLILTGGGVSIPNIKERLEDSVQRVLSKNPSFWRGFVIARLSKICGERLTRDEWNEGKRWKDPIVQ</sequence>
<dbReference type="InterPro" id="IPR043129">
    <property type="entry name" value="ATPase_NBD"/>
</dbReference>
<name>D8M1A3_BLAHO</name>
<evidence type="ECO:0000313" key="2">
    <source>
        <dbReference type="EMBL" id="CBK21842.2"/>
    </source>
</evidence>
<organism evidence="2">
    <name type="scientific">Blastocystis hominis</name>
    <dbReference type="NCBI Taxonomy" id="12968"/>
    <lineage>
        <taxon>Eukaryota</taxon>
        <taxon>Sar</taxon>
        <taxon>Stramenopiles</taxon>
        <taxon>Bigyra</taxon>
        <taxon>Opalozoa</taxon>
        <taxon>Opalinata</taxon>
        <taxon>Blastocystidae</taxon>
        <taxon>Blastocystis</taxon>
    </lineage>
</organism>
<dbReference type="InParanoid" id="D8M1A3"/>
<reference evidence="2" key="1">
    <citation type="submission" date="2010-02" db="EMBL/GenBank/DDBJ databases">
        <title>Sequencing and annotation of the Blastocystis hominis genome.</title>
        <authorList>
            <person name="Wincker P."/>
        </authorList>
    </citation>
    <scope>NUCLEOTIDE SEQUENCE</scope>
    <source>
        <strain evidence="2">Singapore isolate B</strain>
    </source>
</reference>
<dbReference type="Gene3D" id="3.30.420.40">
    <property type="match status" value="1"/>
</dbReference>
<dbReference type="RefSeq" id="XP_012895890.1">
    <property type="nucleotide sequence ID" value="XM_013040436.1"/>
</dbReference>
<keyword evidence="3" id="KW-1185">Reference proteome</keyword>
<dbReference type="Proteomes" id="UP000008312">
    <property type="component" value="Unassembled WGS sequence"/>
</dbReference>
<accession>D8M1A3</accession>
<dbReference type="EMBL" id="FN668645">
    <property type="protein sequence ID" value="CBK21842.2"/>
    <property type="molecule type" value="Genomic_DNA"/>
</dbReference>
<proteinExistence type="predicted"/>
<dbReference type="AlphaFoldDB" id="D8M1A3"/>
<protein>
    <recommendedName>
        <fullName evidence="4">Actin</fullName>
    </recommendedName>
</protein>
<gene>
    <name evidence="2" type="ORF">GSBLH_T00006356001</name>
</gene>
<evidence type="ECO:0000256" key="1">
    <source>
        <dbReference type="ARBA" id="ARBA00049360"/>
    </source>
</evidence>
<dbReference type="OrthoDB" id="337660at2759"/>
<dbReference type="InterPro" id="IPR004000">
    <property type="entry name" value="Actin"/>
</dbReference>
<comment type="catalytic activity">
    <reaction evidence="1">
        <text>ATP + H2O = ADP + phosphate + H(+)</text>
        <dbReference type="Rhea" id="RHEA:13065"/>
        <dbReference type="ChEBI" id="CHEBI:15377"/>
        <dbReference type="ChEBI" id="CHEBI:15378"/>
        <dbReference type="ChEBI" id="CHEBI:30616"/>
        <dbReference type="ChEBI" id="CHEBI:43474"/>
        <dbReference type="ChEBI" id="CHEBI:456216"/>
    </reaction>
</comment>